<dbReference type="EMBL" id="CP136594">
    <property type="protein sequence ID" value="WOE75641.1"/>
    <property type="molecule type" value="Genomic_DNA"/>
</dbReference>
<dbReference type="Proteomes" id="UP001302429">
    <property type="component" value="Chromosome"/>
</dbReference>
<dbReference type="GO" id="GO:0005829">
    <property type="term" value="C:cytosol"/>
    <property type="evidence" value="ECO:0007669"/>
    <property type="project" value="TreeGrafter"/>
</dbReference>
<reference evidence="2 3" key="1">
    <citation type="submission" date="2023-10" db="EMBL/GenBank/DDBJ databases">
        <title>Complete genome sequence of a Sphingomonadaceae bacterium.</title>
        <authorList>
            <person name="Yan C."/>
        </authorList>
    </citation>
    <scope>NUCLEOTIDE SEQUENCE [LARGE SCALE GENOMIC DNA]</scope>
    <source>
        <strain evidence="2 3">SCSIO 66989</strain>
    </source>
</reference>
<dbReference type="CDD" id="cd19152">
    <property type="entry name" value="AKR_AKR15A"/>
    <property type="match status" value="1"/>
</dbReference>
<dbReference type="Pfam" id="PF00248">
    <property type="entry name" value="Aldo_ket_red"/>
    <property type="match status" value="1"/>
</dbReference>
<protein>
    <submittedName>
        <fullName evidence="2">Aldo/keto reductase</fullName>
    </submittedName>
</protein>
<dbReference type="KEGG" id="acoa:RB602_02695"/>
<name>A0AA97F7K5_9SPHN</name>
<feature type="domain" description="NADP-dependent oxidoreductase" evidence="1">
    <location>
        <begin position="17"/>
        <end position="316"/>
    </location>
</feature>
<proteinExistence type="predicted"/>
<dbReference type="InterPro" id="IPR023210">
    <property type="entry name" value="NADP_OxRdtase_dom"/>
</dbReference>
<dbReference type="Gene3D" id="3.20.20.100">
    <property type="entry name" value="NADP-dependent oxidoreductase domain"/>
    <property type="match status" value="1"/>
</dbReference>
<evidence type="ECO:0000259" key="1">
    <source>
        <dbReference type="Pfam" id="PF00248"/>
    </source>
</evidence>
<dbReference type="RefSeq" id="WP_317082724.1">
    <property type="nucleotide sequence ID" value="NZ_CP136594.1"/>
</dbReference>
<organism evidence="2 3">
    <name type="scientific">Alterisphingorhabdus coralli</name>
    <dbReference type="NCBI Taxonomy" id="3071408"/>
    <lineage>
        <taxon>Bacteria</taxon>
        <taxon>Pseudomonadati</taxon>
        <taxon>Pseudomonadota</taxon>
        <taxon>Alphaproteobacteria</taxon>
        <taxon>Sphingomonadales</taxon>
        <taxon>Sphingomonadaceae</taxon>
        <taxon>Alterisphingorhabdus (ex Yan et al. 2024)</taxon>
    </lineage>
</organism>
<dbReference type="PANTHER" id="PTHR42686:SF1">
    <property type="entry name" value="GH17980P-RELATED"/>
    <property type="match status" value="1"/>
</dbReference>
<dbReference type="InterPro" id="IPR036812">
    <property type="entry name" value="NAD(P)_OxRdtase_dom_sf"/>
</dbReference>
<dbReference type="SUPFAM" id="SSF51430">
    <property type="entry name" value="NAD(P)-linked oxidoreductase"/>
    <property type="match status" value="1"/>
</dbReference>
<evidence type="ECO:0000313" key="3">
    <source>
        <dbReference type="Proteomes" id="UP001302429"/>
    </source>
</evidence>
<dbReference type="AlphaFoldDB" id="A0AA97F7K5"/>
<sequence>MNQYFTDEKPFLVLPTLGMGCATLGNLYAPISDADAQTTLQAAATGGVSLFDTAPFYGHGLSENRLGAFLNGLSERPMLSTKVGRSLAHGEAPGDTGFVDAGLARPYFDYSAAAVEQQVAESLSRLGVDSVNMLLVHDLGALTHGDDHARQFAIAMEGAFPALAKMKERGVTRAVGLGVNEVAICLEVLEEIDLDIILLAGRYTLLEQAPLDDLLPLCQSRAVQVVVGGPFNSGVLAGNPHYDYGAVPPAVAARVQALTVICERHNVPLPAAALQFPLAHPAVASVIPGARSAAEMTANIDHIAHPIPAALWADMREEGLIRADAPVPD</sequence>
<dbReference type="PANTHER" id="PTHR42686">
    <property type="entry name" value="GH17980P-RELATED"/>
    <property type="match status" value="1"/>
</dbReference>
<keyword evidence="3" id="KW-1185">Reference proteome</keyword>
<dbReference type="InterPro" id="IPR020471">
    <property type="entry name" value="AKR"/>
</dbReference>
<accession>A0AA97F7K5</accession>
<dbReference type="GO" id="GO:0016491">
    <property type="term" value="F:oxidoreductase activity"/>
    <property type="evidence" value="ECO:0007669"/>
    <property type="project" value="InterPro"/>
</dbReference>
<gene>
    <name evidence="2" type="ORF">RB602_02695</name>
</gene>
<evidence type="ECO:0000313" key="2">
    <source>
        <dbReference type="EMBL" id="WOE75641.1"/>
    </source>
</evidence>